<dbReference type="EMBL" id="LXQA010428988">
    <property type="protein sequence ID" value="MCI51248.1"/>
    <property type="molecule type" value="Genomic_DNA"/>
</dbReference>
<protein>
    <submittedName>
        <fullName evidence="2">Uncharacterized protein</fullName>
    </submittedName>
</protein>
<dbReference type="Proteomes" id="UP000265520">
    <property type="component" value="Unassembled WGS sequence"/>
</dbReference>
<comment type="caution">
    <text evidence="2">The sequence shown here is derived from an EMBL/GenBank/DDBJ whole genome shotgun (WGS) entry which is preliminary data.</text>
</comment>
<evidence type="ECO:0000256" key="1">
    <source>
        <dbReference type="SAM" id="MobiDB-lite"/>
    </source>
</evidence>
<keyword evidence="3" id="KW-1185">Reference proteome</keyword>
<evidence type="ECO:0000313" key="3">
    <source>
        <dbReference type="Proteomes" id="UP000265520"/>
    </source>
</evidence>
<accession>A0A392SQU1</accession>
<proteinExistence type="predicted"/>
<reference evidence="2 3" key="1">
    <citation type="journal article" date="2018" name="Front. Plant Sci.">
        <title>Red Clover (Trifolium pratense) and Zigzag Clover (T. medium) - A Picture of Genomic Similarities and Differences.</title>
        <authorList>
            <person name="Dluhosova J."/>
            <person name="Istvanek J."/>
            <person name="Nedelnik J."/>
            <person name="Repkova J."/>
        </authorList>
    </citation>
    <scope>NUCLEOTIDE SEQUENCE [LARGE SCALE GENOMIC DNA]</scope>
    <source>
        <strain evidence="3">cv. 10/8</strain>
        <tissue evidence="2">Leaf</tissue>
    </source>
</reference>
<sequence length="69" mass="7411">MYGPPRTWSKGVSSSEKKKKSLKRNEVSSSDSEFAVDKDAIATSGATVKGSSKRAKTVPIVPIDNVSFH</sequence>
<feature type="non-terminal residue" evidence="2">
    <location>
        <position position="69"/>
    </location>
</feature>
<evidence type="ECO:0000313" key="2">
    <source>
        <dbReference type="EMBL" id="MCI51248.1"/>
    </source>
</evidence>
<dbReference type="AlphaFoldDB" id="A0A392SQU1"/>
<name>A0A392SQU1_9FABA</name>
<feature type="region of interest" description="Disordered" evidence="1">
    <location>
        <begin position="1"/>
        <end position="36"/>
    </location>
</feature>
<organism evidence="2 3">
    <name type="scientific">Trifolium medium</name>
    <dbReference type="NCBI Taxonomy" id="97028"/>
    <lineage>
        <taxon>Eukaryota</taxon>
        <taxon>Viridiplantae</taxon>
        <taxon>Streptophyta</taxon>
        <taxon>Embryophyta</taxon>
        <taxon>Tracheophyta</taxon>
        <taxon>Spermatophyta</taxon>
        <taxon>Magnoliopsida</taxon>
        <taxon>eudicotyledons</taxon>
        <taxon>Gunneridae</taxon>
        <taxon>Pentapetalae</taxon>
        <taxon>rosids</taxon>
        <taxon>fabids</taxon>
        <taxon>Fabales</taxon>
        <taxon>Fabaceae</taxon>
        <taxon>Papilionoideae</taxon>
        <taxon>50 kb inversion clade</taxon>
        <taxon>NPAAA clade</taxon>
        <taxon>Hologalegina</taxon>
        <taxon>IRL clade</taxon>
        <taxon>Trifolieae</taxon>
        <taxon>Trifolium</taxon>
    </lineage>
</organism>